<dbReference type="GO" id="GO:1990426">
    <property type="term" value="P:mitotic recombination-dependent replication fork processing"/>
    <property type="evidence" value="ECO:0007669"/>
    <property type="project" value="EnsemblFungi"/>
</dbReference>
<keyword evidence="14" id="KW-0539">Nucleus</keyword>
<evidence type="ECO:0000256" key="6">
    <source>
        <dbReference type="ARBA" id="ARBA00022759"/>
    </source>
</evidence>
<evidence type="ECO:0000259" key="17">
    <source>
        <dbReference type="SMART" id="SM00484"/>
    </source>
</evidence>
<dbReference type="OrthoDB" id="26491at2759"/>
<proteinExistence type="inferred from homology"/>
<dbReference type="InterPro" id="IPR044752">
    <property type="entry name" value="PIN-like_EXO1"/>
</dbReference>
<evidence type="ECO:0000256" key="9">
    <source>
        <dbReference type="ARBA" id="ARBA00022839"/>
    </source>
</evidence>
<dbReference type="CDD" id="cd09908">
    <property type="entry name" value="H3TH_EXO1"/>
    <property type="match status" value="1"/>
</dbReference>
<evidence type="ECO:0000256" key="7">
    <source>
        <dbReference type="ARBA" id="ARBA00022763"/>
    </source>
</evidence>
<dbReference type="Pfam" id="PF00867">
    <property type="entry name" value="XPG_I"/>
    <property type="match status" value="1"/>
</dbReference>
<evidence type="ECO:0000256" key="11">
    <source>
        <dbReference type="ARBA" id="ARBA00022881"/>
    </source>
</evidence>
<dbReference type="GO" id="GO:0003690">
    <property type="term" value="F:double-stranded DNA binding"/>
    <property type="evidence" value="ECO:0007669"/>
    <property type="project" value="EnsemblFungi"/>
</dbReference>
<dbReference type="SMART" id="SM00485">
    <property type="entry name" value="XPGN"/>
    <property type="match status" value="1"/>
</dbReference>
<feature type="compositionally biased region" description="Polar residues" evidence="16">
    <location>
        <begin position="356"/>
        <end position="380"/>
    </location>
</feature>
<gene>
    <name evidence="19" type="ORF">BCR42DRAFT_487722</name>
</gene>
<dbReference type="Gene3D" id="3.40.50.1010">
    <property type="entry name" value="5'-nuclease"/>
    <property type="match status" value="1"/>
</dbReference>
<dbReference type="EMBL" id="MCGE01000004">
    <property type="protein sequence ID" value="ORZ22126.1"/>
    <property type="molecule type" value="Genomic_DNA"/>
</dbReference>
<dbReference type="SUPFAM" id="SSF88723">
    <property type="entry name" value="PIN domain-like"/>
    <property type="match status" value="1"/>
</dbReference>
<dbReference type="InterPro" id="IPR029060">
    <property type="entry name" value="PIN-like_dom_sf"/>
</dbReference>
<dbReference type="InterPro" id="IPR006086">
    <property type="entry name" value="XPG-I_dom"/>
</dbReference>
<evidence type="ECO:0000256" key="15">
    <source>
        <dbReference type="PROSITE-ProRule" id="PRU00339"/>
    </source>
</evidence>
<evidence type="ECO:0000256" key="12">
    <source>
        <dbReference type="ARBA" id="ARBA00023125"/>
    </source>
</evidence>
<dbReference type="PROSITE" id="PS50005">
    <property type="entry name" value="TPR"/>
    <property type="match status" value="1"/>
</dbReference>
<sequence length="466" mass="51816">MGISGLLPFFEKVQKNTSLKNFAGKRVAVDGNVWLHRGAFTCSQELALNQQTTAYVTYFMKQVDLLLFYKVDPVIVFDGATLPIKSYTNDQRRLKRQEAKDLGNEHLRHGRLEQARESFQKAISITPHMTTQVINALIERNIKYIQAPYEADPQLAYLCKKGYVSAVISEDSDLLVYGCPTILFKMNAFGDAIQINSSDMFADVGKGFDFTHWDTTKLRHWCILSGCDYLPSISGVGLKTAYKYINHYKTASGVIRFLRRKGKDVDASYETGFAKANDAFLYQYVYVPGSPASMNLTPLPKGKTLADYPYLGKPSVAPGSIAQSIPSIRVGDKSPIYNASNLVSDKMPSAKKPKTMQRSPLGSITNTYSNRSNTSDTPSTDIVKHSIPPISSNSEQDGHDNKENIAPWFAVLFTSPQRTTTASRRATPDKQSVKQVSQNTLAHTDVIIPSNADALFSRLRKRPHCA</sequence>
<feature type="region of interest" description="Disordered" evidence="16">
    <location>
        <begin position="339"/>
        <end position="401"/>
    </location>
</feature>
<dbReference type="PRINTS" id="PR00853">
    <property type="entry name" value="XPGRADSUPER"/>
</dbReference>
<dbReference type="FunFam" id="1.10.150.20:FF:000011">
    <property type="entry name" value="exonuclease 1"/>
    <property type="match status" value="1"/>
</dbReference>
<evidence type="ECO:0000256" key="1">
    <source>
        <dbReference type="ARBA" id="ARBA00001946"/>
    </source>
</evidence>
<evidence type="ECO:0000313" key="20">
    <source>
        <dbReference type="Proteomes" id="UP000193560"/>
    </source>
</evidence>
<keyword evidence="8" id="KW-0378">Hydrolase</keyword>
<evidence type="ECO:0000256" key="5">
    <source>
        <dbReference type="ARBA" id="ARBA00022723"/>
    </source>
</evidence>
<keyword evidence="11" id="KW-0267">Excision nuclease</keyword>
<dbReference type="GO" id="GO:0000710">
    <property type="term" value="P:meiotic mismatch repair"/>
    <property type="evidence" value="ECO:0007669"/>
    <property type="project" value="EnsemblFungi"/>
</dbReference>
<dbReference type="Gene3D" id="1.10.150.20">
    <property type="entry name" value="5' to 3' exonuclease, C-terminal subdomain"/>
    <property type="match status" value="1"/>
</dbReference>
<dbReference type="PANTHER" id="PTHR11081">
    <property type="entry name" value="FLAP ENDONUCLEASE FAMILY MEMBER"/>
    <property type="match status" value="1"/>
</dbReference>
<keyword evidence="9" id="KW-0269">Exonuclease</keyword>
<keyword evidence="13" id="KW-0234">DNA repair</keyword>
<dbReference type="GO" id="GO:0005634">
    <property type="term" value="C:nucleus"/>
    <property type="evidence" value="ECO:0007669"/>
    <property type="project" value="UniProtKB-SubCell"/>
</dbReference>
<dbReference type="GO" id="GO:0051908">
    <property type="term" value="F:double-stranded DNA 5'-3' DNA exonuclease activity"/>
    <property type="evidence" value="ECO:0007669"/>
    <property type="project" value="EnsemblFungi"/>
</dbReference>
<accession>A0A1X2ITK4</accession>
<dbReference type="CDD" id="cd09857">
    <property type="entry name" value="PIN_EXO1"/>
    <property type="match status" value="1"/>
</dbReference>
<keyword evidence="7" id="KW-0227">DNA damage</keyword>
<keyword evidence="6" id="KW-0255">Endonuclease</keyword>
<keyword evidence="15" id="KW-0802">TPR repeat</keyword>
<evidence type="ECO:0000256" key="10">
    <source>
        <dbReference type="ARBA" id="ARBA00022842"/>
    </source>
</evidence>
<dbReference type="GO" id="GO:0000729">
    <property type="term" value="P:DNA double-strand break processing"/>
    <property type="evidence" value="ECO:0007669"/>
    <property type="project" value="EnsemblFungi"/>
</dbReference>
<evidence type="ECO:0000256" key="8">
    <source>
        <dbReference type="ARBA" id="ARBA00022801"/>
    </source>
</evidence>
<dbReference type="GO" id="GO:0035861">
    <property type="term" value="C:site of double-strand break"/>
    <property type="evidence" value="ECO:0007669"/>
    <property type="project" value="EnsemblFungi"/>
</dbReference>
<feature type="repeat" description="TPR" evidence="15">
    <location>
        <begin position="96"/>
        <end position="129"/>
    </location>
</feature>
<evidence type="ECO:0000256" key="14">
    <source>
        <dbReference type="ARBA" id="ARBA00023242"/>
    </source>
</evidence>
<dbReference type="GO" id="GO:0046872">
    <property type="term" value="F:metal ion binding"/>
    <property type="evidence" value="ECO:0007669"/>
    <property type="project" value="UniProtKB-KW"/>
</dbReference>
<evidence type="ECO:0000256" key="13">
    <source>
        <dbReference type="ARBA" id="ARBA00023204"/>
    </source>
</evidence>
<evidence type="ECO:0000256" key="4">
    <source>
        <dbReference type="ARBA" id="ARBA00022722"/>
    </source>
</evidence>
<dbReference type="Pfam" id="PF00752">
    <property type="entry name" value="XPG_N"/>
    <property type="match status" value="1"/>
</dbReference>
<comment type="caution">
    <text evidence="19">The sequence shown here is derived from an EMBL/GenBank/DDBJ whole genome shotgun (WGS) entry which is preliminary data.</text>
</comment>
<dbReference type="InterPro" id="IPR019734">
    <property type="entry name" value="TPR_rpt"/>
</dbReference>
<evidence type="ECO:0000313" key="19">
    <source>
        <dbReference type="EMBL" id="ORZ22126.1"/>
    </source>
</evidence>
<keyword evidence="20" id="KW-1185">Reference proteome</keyword>
<protein>
    <submittedName>
        <fullName evidence="19">PIN domain-like protein</fullName>
    </submittedName>
</protein>
<dbReference type="InterPro" id="IPR006084">
    <property type="entry name" value="XPG/Rad2"/>
</dbReference>
<keyword evidence="4" id="KW-0540">Nuclease</keyword>
<evidence type="ECO:0000256" key="16">
    <source>
        <dbReference type="SAM" id="MobiDB-lite"/>
    </source>
</evidence>
<dbReference type="InterPro" id="IPR006085">
    <property type="entry name" value="XPG_DNA_repair_N"/>
</dbReference>
<dbReference type="SMART" id="SM00279">
    <property type="entry name" value="HhH2"/>
    <property type="match status" value="1"/>
</dbReference>
<organism evidence="19 20">
    <name type="scientific">Absidia repens</name>
    <dbReference type="NCBI Taxonomy" id="90262"/>
    <lineage>
        <taxon>Eukaryota</taxon>
        <taxon>Fungi</taxon>
        <taxon>Fungi incertae sedis</taxon>
        <taxon>Mucoromycota</taxon>
        <taxon>Mucoromycotina</taxon>
        <taxon>Mucoromycetes</taxon>
        <taxon>Mucorales</taxon>
        <taxon>Cunninghamellaceae</taxon>
        <taxon>Absidia</taxon>
    </lineage>
</organism>
<dbReference type="InterPro" id="IPR037315">
    <property type="entry name" value="EXO1_H3TH"/>
</dbReference>
<comment type="similarity">
    <text evidence="3">Belongs to the XPG/RAD2 endonuclease family. EXO1 subfamily.</text>
</comment>
<reference evidence="19 20" key="1">
    <citation type="submission" date="2016-07" db="EMBL/GenBank/DDBJ databases">
        <title>Pervasive Adenine N6-methylation of Active Genes in Fungi.</title>
        <authorList>
            <consortium name="DOE Joint Genome Institute"/>
            <person name="Mondo S.J."/>
            <person name="Dannebaum R.O."/>
            <person name="Kuo R.C."/>
            <person name="Labutti K."/>
            <person name="Haridas S."/>
            <person name="Kuo A."/>
            <person name="Salamov A."/>
            <person name="Ahrendt S.R."/>
            <person name="Lipzen A."/>
            <person name="Sullivan W."/>
            <person name="Andreopoulos W.B."/>
            <person name="Clum A."/>
            <person name="Lindquist E."/>
            <person name="Daum C."/>
            <person name="Ramamoorthy G.K."/>
            <person name="Gryganskyi A."/>
            <person name="Culley D."/>
            <person name="Magnuson J.K."/>
            <person name="James T.Y."/>
            <person name="O'Malley M.A."/>
            <person name="Stajich J.E."/>
            <person name="Spatafora J.W."/>
            <person name="Visel A."/>
            <person name="Grigoriev I.V."/>
        </authorList>
    </citation>
    <scope>NUCLEOTIDE SEQUENCE [LARGE SCALE GENOMIC DNA]</scope>
    <source>
        <strain evidence="19 20">NRRL 1336</strain>
    </source>
</reference>
<dbReference type="FunFam" id="3.40.50.1010:FF:000002">
    <property type="entry name" value="Exonuclease 1, putative"/>
    <property type="match status" value="1"/>
</dbReference>
<keyword evidence="5" id="KW-0479">Metal-binding</keyword>
<keyword evidence="12" id="KW-0238">DNA-binding</keyword>
<dbReference type="GO" id="GO:0017108">
    <property type="term" value="F:5'-flap endonuclease activity"/>
    <property type="evidence" value="ECO:0007669"/>
    <property type="project" value="TreeGrafter"/>
</dbReference>
<evidence type="ECO:0000259" key="18">
    <source>
        <dbReference type="SMART" id="SM00485"/>
    </source>
</evidence>
<comment type="cofactor">
    <cofactor evidence="1">
        <name>Mg(2+)</name>
        <dbReference type="ChEBI" id="CHEBI:18420"/>
    </cofactor>
</comment>
<comment type="subcellular location">
    <subcellularLocation>
        <location evidence="2">Nucleus</location>
    </subcellularLocation>
</comment>
<dbReference type="InterPro" id="IPR036279">
    <property type="entry name" value="5-3_exonuclease_C_sf"/>
</dbReference>
<dbReference type="STRING" id="90262.A0A1X2ITK4"/>
<dbReference type="SMART" id="SM00484">
    <property type="entry name" value="XPGI"/>
    <property type="match status" value="1"/>
</dbReference>
<evidence type="ECO:0000256" key="2">
    <source>
        <dbReference type="ARBA" id="ARBA00004123"/>
    </source>
</evidence>
<dbReference type="AlphaFoldDB" id="A0A1X2ITK4"/>
<evidence type="ECO:0000256" key="3">
    <source>
        <dbReference type="ARBA" id="ARBA00010563"/>
    </source>
</evidence>
<dbReference type="Proteomes" id="UP000193560">
    <property type="component" value="Unassembled WGS sequence"/>
</dbReference>
<dbReference type="PANTHER" id="PTHR11081:SF9">
    <property type="entry name" value="FLAP ENDONUCLEASE 1"/>
    <property type="match status" value="1"/>
</dbReference>
<dbReference type="InterPro" id="IPR008918">
    <property type="entry name" value="HhH2"/>
</dbReference>
<name>A0A1X2ITK4_9FUNG</name>
<keyword evidence="10" id="KW-0460">Magnesium</keyword>
<dbReference type="SUPFAM" id="SSF47807">
    <property type="entry name" value="5' to 3' exonuclease, C-terminal subdomain"/>
    <property type="match status" value="1"/>
</dbReference>
<dbReference type="GO" id="GO:0043570">
    <property type="term" value="P:maintenance of DNA repeat elements"/>
    <property type="evidence" value="ECO:0007669"/>
    <property type="project" value="EnsemblFungi"/>
</dbReference>
<feature type="domain" description="XPG N-terminal" evidence="18">
    <location>
        <begin position="1"/>
        <end position="99"/>
    </location>
</feature>
<feature type="domain" description="XPG-I" evidence="17">
    <location>
        <begin position="138"/>
        <end position="210"/>
    </location>
</feature>